<dbReference type="InterPro" id="IPR029058">
    <property type="entry name" value="AB_hydrolase_fold"/>
</dbReference>
<comment type="similarity">
    <text evidence="1">Belongs to the type-B carboxylesterase/lipase family.</text>
</comment>
<feature type="signal peptide" evidence="6">
    <location>
        <begin position="1"/>
        <end position="16"/>
    </location>
</feature>
<evidence type="ECO:0000256" key="5">
    <source>
        <dbReference type="SAM" id="Phobius"/>
    </source>
</evidence>
<reference evidence="8 9" key="1">
    <citation type="journal article" date="2023" name="Arcadia Sci">
        <title>De novo assembly of a long-read Amblyomma americanum tick genome.</title>
        <authorList>
            <person name="Chou S."/>
            <person name="Poskanzer K.E."/>
            <person name="Rollins M."/>
            <person name="Thuy-Boun P.S."/>
        </authorList>
    </citation>
    <scope>NUCLEOTIDE SEQUENCE [LARGE SCALE GENOMIC DNA]</scope>
    <source>
        <strain evidence="8">F_SG_1</strain>
        <tissue evidence="8">Salivary glands</tissue>
    </source>
</reference>
<keyword evidence="3" id="KW-0378">Hydrolase</keyword>
<keyword evidence="4" id="KW-0325">Glycoprotein</keyword>
<protein>
    <recommendedName>
        <fullName evidence="7">Carboxylesterase type B domain-containing protein</fullName>
    </recommendedName>
</protein>
<evidence type="ECO:0000313" key="9">
    <source>
        <dbReference type="Proteomes" id="UP001321473"/>
    </source>
</evidence>
<dbReference type="PANTHER" id="PTHR43918:SF4">
    <property type="entry name" value="CARBOXYLIC ESTER HYDROLASE"/>
    <property type="match status" value="1"/>
</dbReference>
<evidence type="ECO:0000256" key="4">
    <source>
        <dbReference type="ARBA" id="ARBA00023180"/>
    </source>
</evidence>
<dbReference type="InterPro" id="IPR050654">
    <property type="entry name" value="AChE-related_enzymes"/>
</dbReference>
<comment type="caution">
    <text evidence="8">The sequence shown here is derived from an EMBL/GenBank/DDBJ whole genome shotgun (WGS) entry which is preliminary data.</text>
</comment>
<dbReference type="SUPFAM" id="SSF53474">
    <property type="entry name" value="alpha/beta-Hydrolases"/>
    <property type="match status" value="1"/>
</dbReference>
<keyword evidence="6" id="KW-0732">Signal</keyword>
<evidence type="ECO:0000259" key="7">
    <source>
        <dbReference type="Pfam" id="PF00135"/>
    </source>
</evidence>
<sequence>MRFALALVALVGTLSAHRPTSVQTSSGLLVGFRAKAGQHYDVNQYLGVPYAQPPVGPLRFAPPRPLEAAYQELDASRHGPSCYQPAHLKELMSNFLDDNSGSEMSEDCLSLNVYVPDIQDSGRLPVIVWIPGEGFDYAMASQFDGSNLAAYSKAIVVTVNYRVSSFGFLTTQTPDAPGNVGLLDQRMALRWVKRNIAHFGGNPDKVTVMGRFTGSMSISIHLATPIKEELFEKAVMQGGIAVGDYVFDSNPLNATRKLASALGCETDSNEEMTACLRNIPAPELLEATTRLGQFFKPVFDGELIVEEPLEAVKKGRHHAVDVIVGTNQNEGSLCFLTLQYLKSNFFERLIQNRLTNEDLADMMQFHLRDFNVRDNDVLSKLVQHEYHYQHIKEGLRSQYVQFCGDMYIASHAEQMARLLAHHKKGSVYAYQFAHRPSFSMQPEFIGAGHGDDVLFALGLVLKQRDLPEPEVHLSIKMASSLGNFAQYSDPSVDGSHDLRLEWPEYTEESQQVMRFTTRRCAPRRSVLNRAVAFWYDIVPLVKMGKASNKIEPADAESQSMMTSSRFFVMENNEPRPLSLRAFASGAPASRPAEQNATYVVVALAIGNVVSLIVAAVCIIKLCQPQPRYETLERL</sequence>
<dbReference type="GO" id="GO:0003990">
    <property type="term" value="F:acetylcholinesterase activity"/>
    <property type="evidence" value="ECO:0007669"/>
    <property type="project" value="TreeGrafter"/>
</dbReference>
<evidence type="ECO:0000256" key="6">
    <source>
        <dbReference type="SAM" id="SignalP"/>
    </source>
</evidence>
<feature type="chain" id="PRO_5042972450" description="Carboxylesterase type B domain-containing protein" evidence="6">
    <location>
        <begin position="17"/>
        <end position="634"/>
    </location>
</feature>
<proteinExistence type="inferred from homology"/>
<dbReference type="PANTHER" id="PTHR43918">
    <property type="entry name" value="ACETYLCHOLINESTERASE"/>
    <property type="match status" value="1"/>
</dbReference>
<keyword evidence="2" id="KW-0719">Serine esterase</keyword>
<accession>A0AAQ4EZW3</accession>
<dbReference type="InterPro" id="IPR002018">
    <property type="entry name" value="CarbesteraseB"/>
</dbReference>
<dbReference type="GO" id="GO:0005886">
    <property type="term" value="C:plasma membrane"/>
    <property type="evidence" value="ECO:0007669"/>
    <property type="project" value="TreeGrafter"/>
</dbReference>
<feature type="transmembrane region" description="Helical" evidence="5">
    <location>
        <begin position="596"/>
        <end position="619"/>
    </location>
</feature>
<organism evidence="8 9">
    <name type="scientific">Amblyomma americanum</name>
    <name type="common">Lone star tick</name>
    <dbReference type="NCBI Taxonomy" id="6943"/>
    <lineage>
        <taxon>Eukaryota</taxon>
        <taxon>Metazoa</taxon>
        <taxon>Ecdysozoa</taxon>
        <taxon>Arthropoda</taxon>
        <taxon>Chelicerata</taxon>
        <taxon>Arachnida</taxon>
        <taxon>Acari</taxon>
        <taxon>Parasitiformes</taxon>
        <taxon>Ixodida</taxon>
        <taxon>Ixodoidea</taxon>
        <taxon>Ixodidae</taxon>
        <taxon>Amblyomminae</taxon>
        <taxon>Amblyomma</taxon>
    </lineage>
</organism>
<dbReference type="Pfam" id="PF00135">
    <property type="entry name" value="COesterase"/>
    <property type="match status" value="1"/>
</dbReference>
<dbReference type="GO" id="GO:0006581">
    <property type="term" value="P:acetylcholine catabolic process"/>
    <property type="evidence" value="ECO:0007669"/>
    <property type="project" value="TreeGrafter"/>
</dbReference>
<evidence type="ECO:0000256" key="3">
    <source>
        <dbReference type="ARBA" id="ARBA00022801"/>
    </source>
</evidence>
<dbReference type="GO" id="GO:0005615">
    <property type="term" value="C:extracellular space"/>
    <property type="evidence" value="ECO:0007669"/>
    <property type="project" value="TreeGrafter"/>
</dbReference>
<dbReference type="EMBL" id="JARKHS020009280">
    <property type="protein sequence ID" value="KAK8780003.1"/>
    <property type="molecule type" value="Genomic_DNA"/>
</dbReference>
<gene>
    <name evidence="8" type="ORF">V5799_018660</name>
</gene>
<feature type="domain" description="Carboxylesterase type B" evidence="7">
    <location>
        <begin position="20"/>
        <end position="534"/>
    </location>
</feature>
<dbReference type="GO" id="GO:0019695">
    <property type="term" value="P:choline metabolic process"/>
    <property type="evidence" value="ECO:0007669"/>
    <property type="project" value="TreeGrafter"/>
</dbReference>
<evidence type="ECO:0000256" key="1">
    <source>
        <dbReference type="ARBA" id="ARBA00005964"/>
    </source>
</evidence>
<evidence type="ECO:0000313" key="8">
    <source>
        <dbReference type="EMBL" id="KAK8780003.1"/>
    </source>
</evidence>
<keyword evidence="5" id="KW-1133">Transmembrane helix</keyword>
<evidence type="ECO:0000256" key="2">
    <source>
        <dbReference type="ARBA" id="ARBA00022487"/>
    </source>
</evidence>
<keyword evidence="9" id="KW-1185">Reference proteome</keyword>
<dbReference type="Proteomes" id="UP001321473">
    <property type="component" value="Unassembled WGS sequence"/>
</dbReference>
<dbReference type="AlphaFoldDB" id="A0AAQ4EZW3"/>
<dbReference type="Gene3D" id="3.40.50.1820">
    <property type="entry name" value="alpha/beta hydrolase"/>
    <property type="match status" value="1"/>
</dbReference>
<keyword evidence="5" id="KW-0472">Membrane</keyword>
<keyword evidence="5" id="KW-0812">Transmembrane</keyword>
<name>A0AAQ4EZW3_AMBAM</name>